<dbReference type="InterPro" id="IPR001264">
    <property type="entry name" value="Glyco_trans_51"/>
</dbReference>
<name>A0A1T4K6X2_9FIRM</name>
<evidence type="ECO:0000256" key="8">
    <source>
        <dbReference type="ARBA" id="ARBA00023316"/>
    </source>
</evidence>
<dbReference type="InterPro" id="IPR036950">
    <property type="entry name" value="PBP_transglycosylase"/>
</dbReference>
<dbReference type="PANTHER" id="PTHR32282">
    <property type="entry name" value="BINDING PROTEIN TRANSPEPTIDASE, PUTATIVE-RELATED"/>
    <property type="match status" value="1"/>
</dbReference>
<reference evidence="13" key="1">
    <citation type="submission" date="2017-02" db="EMBL/GenBank/DDBJ databases">
        <authorList>
            <person name="Varghese N."/>
            <person name="Submissions S."/>
        </authorList>
    </citation>
    <scope>NUCLEOTIDE SEQUENCE [LARGE SCALE GENOMIC DNA]</scope>
    <source>
        <strain evidence="13">ATCC 25662</strain>
    </source>
</reference>
<dbReference type="InterPro" id="IPR050396">
    <property type="entry name" value="Glycosyltr_51/Transpeptidase"/>
</dbReference>
<accession>A0A1T4K6X2</accession>
<feature type="domain" description="Glycosyl transferase family 51" evidence="11">
    <location>
        <begin position="43"/>
        <end position="198"/>
    </location>
</feature>
<evidence type="ECO:0000256" key="4">
    <source>
        <dbReference type="ARBA" id="ARBA00022679"/>
    </source>
</evidence>
<evidence type="ECO:0000256" key="9">
    <source>
        <dbReference type="ARBA" id="ARBA00044770"/>
    </source>
</evidence>
<evidence type="ECO:0000256" key="5">
    <source>
        <dbReference type="ARBA" id="ARBA00022960"/>
    </source>
</evidence>
<evidence type="ECO:0000256" key="10">
    <source>
        <dbReference type="ARBA" id="ARBA00049902"/>
    </source>
</evidence>
<keyword evidence="13" id="KW-1185">Reference proteome</keyword>
<evidence type="ECO:0000256" key="6">
    <source>
        <dbReference type="ARBA" id="ARBA00022984"/>
    </source>
</evidence>
<dbReference type="EC" id="2.4.99.28" evidence="9"/>
<evidence type="ECO:0000256" key="1">
    <source>
        <dbReference type="ARBA" id="ARBA00004236"/>
    </source>
</evidence>
<gene>
    <name evidence="12" type="ORF">SAMN02745191_0357</name>
</gene>
<dbReference type="GO" id="GO:0071555">
    <property type="term" value="P:cell wall organization"/>
    <property type="evidence" value="ECO:0007669"/>
    <property type="project" value="UniProtKB-KW"/>
</dbReference>
<dbReference type="Pfam" id="PF00912">
    <property type="entry name" value="Transgly"/>
    <property type="match status" value="1"/>
</dbReference>
<evidence type="ECO:0000256" key="2">
    <source>
        <dbReference type="ARBA" id="ARBA00022475"/>
    </source>
</evidence>
<proteinExistence type="predicted"/>
<keyword evidence="6" id="KW-0573">Peptidoglycan synthesis</keyword>
<dbReference type="PANTHER" id="PTHR32282:SF11">
    <property type="entry name" value="PENICILLIN-BINDING PROTEIN 1B"/>
    <property type="match status" value="1"/>
</dbReference>
<dbReference type="GO" id="GO:0008955">
    <property type="term" value="F:peptidoglycan glycosyltransferase activity"/>
    <property type="evidence" value="ECO:0007669"/>
    <property type="project" value="UniProtKB-EC"/>
</dbReference>
<evidence type="ECO:0000256" key="7">
    <source>
        <dbReference type="ARBA" id="ARBA00023136"/>
    </source>
</evidence>
<dbReference type="SUPFAM" id="SSF53955">
    <property type="entry name" value="Lysozyme-like"/>
    <property type="match status" value="1"/>
</dbReference>
<dbReference type="Proteomes" id="UP000243297">
    <property type="component" value="Unassembled WGS sequence"/>
</dbReference>
<dbReference type="GO" id="GO:0030288">
    <property type="term" value="C:outer membrane-bounded periplasmic space"/>
    <property type="evidence" value="ECO:0007669"/>
    <property type="project" value="TreeGrafter"/>
</dbReference>
<dbReference type="InterPro" id="IPR023346">
    <property type="entry name" value="Lysozyme-like_dom_sf"/>
</dbReference>
<organism evidence="12 13">
    <name type="scientific">Anaerorhabdus furcosa</name>
    <dbReference type="NCBI Taxonomy" id="118967"/>
    <lineage>
        <taxon>Bacteria</taxon>
        <taxon>Bacillati</taxon>
        <taxon>Bacillota</taxon>
        <taxon>Erysipelotrichia</taxon>
        <taxon>Erysipelotrichales</taxon>
        <taxon>Erysipelotrichaceae</taxon>
        <taxon>Anaerorhabdus</taxon>
    </lineage>
</organism>
<dbReference type="EMBL" id="FUWY01000001">
    <property type="protein sequence ID" value="SJZ38169.1"/>
    <property type="molecule type" value="Genomic_DNA"/>
</dbReference>
<dbReference type="OrthoDB" id="9766909at2"/>
<dbReference type="STRING" id="118967.SAMN02745191_0357"/>
<protein>
    <recommendedName>
        <fullName evidence="9">peptidoglycan glycosyltransferase</fullName>
        <ecNumber evidence="9">2.4.99.28</ecNumber>
    </recommendedName>
</protein>
<dbReference type="GO" id="GO:0008360">
    <property type="term" value="P:regulation of cell shape"/>
    <property type="evidence" value="ECO:0007669"/>
    <property type="project" value="UniProtKB-KW"/>
</dbReference>
<evidence type="ECO:0000313" key="12">
    <source>
        <dbReference type="EMBL" id="SJZ38169.1"/>
    </source>
</evidence>
<comment type="catalytic activity">
    <reaction evidence="10">
        <text>[GlcNAc-(1-&gt;4)-Mur2Ac(oyl-L-Ala-gamma-D-Glu-L-Lys-D-Ala-D-Ala)](n)-di-trans,octa-cis-undecaprenyl diphosphate + beta-D-GlcNAc-(1-&gt;4)-Mur2Ac(oyl-L-Ala-gamma-D-Glu-L-Lys-D-Ala-D-Ala)-di-trans,octa-cis-undecaprenyl diphosphate = [GlcNAc-(1-&gt;4)-Mur2Ac(oyl-L-Ala-gamma-D-Glu-L-Lys-D-Ala-D-Ala)](n+1)-di-trans,octa-cis-undecaprenyl diphosphate + di-trans,octa-cis-undecaprenyl diphosphate + H(+)</text>
        <dbReference type="Rhea" id="RHEA:23708"/>
        <dbReference type="Rhea" id="RHEA-COMP:9602"/>
        <dbReference type="Rhea" id="RHEA-COMP:9603"/>
        <dbReference type="ChEBI" id="CHEBI:15378"/>
        <dbReference type="ChEBI" id="CHEBI:58405"/>
        <dbReference type="ChEBI" id="CHEBI:60033"/>
        <dbReference type="ChEBI" id="CHEBI:78435"/>
        <dbReference type="EC" id="2.4.99.28"/>
    </reaction>
</comment>
<keyword evidence="4" id="KW-0808">Transferase</keyword>
<dbReference type="GO" id="GO:0009252">
    <property type="term" value="P:peptidoglycan biosynthetic process"/>
    <property type="evidence" value="ECO:0007669"/>
    <property type="project" value="UniProtKB-KW"/>
</dbReference>
<dbReference type="Gene3D" id="1.10.3810.10">
    <property type="entry name" value="Biosynthetic peptidoglycan transglycosylase-like"/>
    <property type="match status" value="1"/>
</dbReference>
<dbReference type="RefSeq" id="WP_078710803.1">
    <property type="nucleotide sequence ID" value="NZ_FUWY01000001.1"/>
</dbReference>
<keyword evidence="2" id="KW-1003">Cell membrane</keyword>
<evidence type="ECO:0000313" key="13">
    <source>
        <dbReference type="Proteomes" id="UP000243297"/>
    </source>
</evidence>
<keyword evidence="5" id="KW-0133">Cell shape</keyword>
<keyword evidence="3" id="KW-0328">Glycosyltransferase</keyword>
<dbReference type="AlphaFoldDB" id="A0A1T4K6X2"/>
<keyword evidence="8" id="KW-0961">Cell wall biogenesis/degradation</keyword>
<evidence type="ECO:0000259" key="11">
    <source>
        <dbReference type="Pfam" id="PF00912"/>
    </source>
</evidence>
<keyword evidence="7" id="KW-0472">Membrane</keyword>
<evidence type="ECO:0000256" key="3">
    <source>
        <dbReference type="ARBA" id="ARBA00022676"/>
    </source>
</evidence>
<sequence length="205" mass="23611">MKRAIILSVMAIMLFVLSLCAPIINDGYAMYKNATKEKDLATMIQEIRSNENYVTIDQISPDYLAALIQSEDHRFYEHFGLDVIALTRAFVKNIAAGKIKEGGSTITQQLAKNLYFSFEKKYERKVAELFVVFDLENNYTKDEILELYVNIIYFGEDCYGIKEASLHYFNKLPNQLNQVEINALVYTIKSPNNYNPNKLKLTYAN</sequence>
<dbReference type="GO" id="GO:0005886">
    <property type="term" value="C:plasma membrane"/>
    <property type="evidence" value="ECO:0007669"/>
    <property type="project" value="UniProtKB-SubCell"/>
</dbReference>
<comment type="subcellular location">
    <subcellularLocation>
        <location evidence="1">Cell membrane</location>
    </subcellularLocation>
</comment>